<proteinExistence type="predicted"/>
<evidence type="ECO:0000256" key="1">
    <source>
        <dbReference type="SAM" id="Coils"/>
    </source>
</evidence>
<dbReference type="RefSeq" id="WP_053252944.1">
    <property type="nucleotide sequence ID" value="NZ_LGAP01000044.1"/>
</dbReference>
<evidence type="ECO:0000313" key="3">
    <source>
        <dbReference type="EMBL" id="KOF12964.1"/>
    </source>
</evidence>
<dbReference type="EMBL" id="LGAP01000044">
    <property type="protein sequence ID" value="KOF12964.1"/>
    <property type="molecule type" value="Genomic_DNA"/>
</dbReference>
<keyword evidence="1" id="KW-0175">Coiled coil</keyword>
<feature type="coiled-coil region" evidence="1">
    <location>
        <begin position="301"/>
        <end position="367"/>
    </location>
</feature>
<gene>
    <name evidence="3" type="ORF">AC244_32525</name>
</gene>
<organism evidence="3 4">
    <name type="scientific">Ensifer adhaerens</name>
    <name type="common">Sinorhizobium morelense</name>
    <dbReference type="NCBI Taxonomy" id="106592"/>
    <lineage>
        <taxon>Bacteria</taxon>
        <taxon>Pseudomonadati</taxon>
        <taxon>Pseudomonadota</taxon>
        <taxon>Alphaproteobacteria</taxon>
        <taxon>Hyphomicrobiales</taxon>
        <taxon>Rhizobiaceae</taxon>
        <taxon>Sinorhizobium/Ensifer group</taxon>
        <taxon>Ensifer</taxon>
    </lineage>
</organism>
<name>A0A0L8BEH4_ENSAD</name>
<dbReference type="AlphaFoldDB" id="A0A0L8BEH4"/>
<evidence type="ECO:0008006" key="5">
    <source>
        <dbReference type="Google" id="ProtNLM"/>
    </source>
</evidence>
<keyword evidence="2" id="KW-0812">Transmembrane</keyword>
<comment type="caution">
    <text evidence="3">The sequence shown here is derived from an EMBL/GenBank/DDBJ whole genome shotgun (WGS) entry which is preliminary data.</text>
</comment>
<dbReference type="Proteomes" id="UP000037425">
    <property type="component" value="Unassembled WGS sequence"/>
</dbReference>
<accession>A0A0L8BEH4</accession>
<reference evidence="4" key="1">
    <citation type="submission" date="2015-07" db="EMBL/GenBank/DDBJ databases">
        <title>Whole genome sequence of an Ensifer adhaerens strain isolated from a cave pool in the Wind Cave National Park.</title>
        <authorList>
            <person name="Eng W.W.H."/>
            <person name="Gan H.M."/>
            <person name="Barton H.A."/>
            <person name="Savka M.A."/>
        </authorList>
    </citation>
    <scope>NUCLEOTIDE SEQUENCE [LARGE SCALE GENOMIC DNA]</scope>
    <source>
        <strain evidence="4">SD006</strain>
    </source>
</reference>
<dbReference type="OrthoDB" id="7800844at2"/>
<feature type="transmembrane region" description="Helical" evidence="2">
    <location>
        <begin position="61"/>
        <end position="84"/>
    </location>
</feature>
<dbReference type="PATRIC" id="fig|106592.7.peg.5977"/>
<feature type="transmembrane region" description="Helical" evidence="2">
    <location>
        <begin position="396"/>
        <end position="417"/>
    </location>
</feature>
<protein>
    <recommendedName>
        <fullName evidence="5">Capsular polysaccharide transport system permease protein</fullName>
    </recommendedName>
</protein>
<evidence type="ECO:0000313" key="4">
    <source>
        <dbReference type="Proteomes" id="UP000037425"/>
    </source>
</evidence>
<evidence type="ECO:0000256" key="2">
    <source>
        <dbReference type="SAM" id="Phobius"/>
    </source>
</evidence>
<dbReference type="GO" id="GO:0005886">
    <property type="term" value="C:plasma membrane"/>
    <property type="evidence" value="ECO:0007669"/>
    <property type="project" value="TreeGrafter"/>
</dbReference>
<keyword evidence="2" id="KW-0472">Membrane</keyword>
<sequence>MRDDNQLIVKSDASAVVGRSLKMAAALSSYARALTFENRSRRNLYRLAGLAPRARDRVFSVLLMVIVGVTFVLPMGASIVYYAFIASPGYVSEVRFIVRSSAPMLSRDRYSSSTVEPKAKIVQDTAVLLNYLGSPSVIQDLQKNIDLRQVFGRDDIDFFSRLSSDATQDEILEYWKDRSSASVNPKSGIVELEVTAFTPKEAHDLVNLVLRLSEGQINRLSSGMWDDLLVSAQGDVDTATGEVADLRGKLRDTQNRTGIFDVDLSAESIITVLTGIESDIAQLKSRRDALSQSLERGAPQLSDMDRRLAALEEEARKLGARTAGSSSDDAGNLADYSRVFDKLKLDLKIAESKLQSAISELEKVKLVSSLQLVYVDNFTDPTLPDKSTFPNVPLALLLWFLLWTTVCGSACGAVLLMRNKLD</sequence>
<dbReference type="PANTHER" id="PTHR32309:SF13">
    <property type="entry name" value="FERRIC ENTEROBACTIN TRANSPORT PROTEIN FEPE"/>
    <property type="match status" value="1"/>
</dbReference>
<dbReference type="PANTHER" id="PTHR32309">
    <property type="entry name" value="TYROSINE-PROTEIN KINASE"/>
    <property type="match status" value="1"/>
</dbReference>
<dbReference type="InterPro" id="IPR050445">
    <property type="entry name" value="Bact_polysacc_biosynth/exp"/>
</dbReference>
<dbReference type="GO" id="GO:0004713">
    <property type="term" value="F:protein tyrosine kinase activity"/>
    <property type="evidence" value="ECO:0007669"/>
    <property type="project" value="TreeGrafter"/>
</dbReference>
<keyword evidence="2" id="KW-1133">Transmembrane helix</keyword>